<reference evidence="2" key="1">
    <citation type="journal article" date="2016" name="Nat. Biotechnol.">
        <title>Sequencing wild and cultivated cassava and related species reveals extensive interspecific hybridization and genetic diversity.</title>
        <authorList>
            <person name="Bredeson J.V."/>
            <person name="Lyons J.B."/>
            <person name="Prochnik S.E."/>
            <person name="Wu G.A."/>
            <person name="Ha C.M."/>
            <person name="Edsinger-Gonzales E."/>
            <person name="Grimwood J."/>
            <person name="Schmutz J."/>
            <person name="Rabbi I.Y."/>
            <person name="Egesi C."/>
            <person name="Nauluvula P."/>
            <person name="Lebot V."/>
            <person name="Ndunguru J."/>
            <person name="Mkamilo G."/>
            <person name="Bart R.S."/>
            <person name="Setter T.L."/>
            <person name="Gleadow R.M."/>
            <person name="Kulakow P."/>
            <person name="Ferguson M.E."/>
            <person name="Rounsley S."/>
            <person name="Rokhsar D.S."/>
        </authorList>
    </citation>
    <scope>NUCLEOTIDE SEQUENCE [LARGE SCALE GENOMIC DNA]</scope>
    <source>
        <strain evidence="2">cv. AM560-2</strain>
    </source>
</reference>
<organism evidence="1 2">
    <name type="scientific">Manihot esculenta</name>
    <name type="common">Cassava</name>
    <name type="synonym">Jatropha manihot</name>
    <dbReference type="NCBI Taxonomy" id="3983"/>
    <lineage>
        <taxon>Eukaryota</taxon>
        <taxon>Viridiplantae</taxon>
        <taxon>Streptophyta</taxon>
        <taxon>Embryophyta</taxon>
        <taxon>Tracheophyta</taxon>
        <taxon>Spermatophyta</taxon>
        <taxon>Magnoliopsida</taxon>
        <taxon>eudicotyledons</taxon>
        <taxon>Gunneridae</taxon>
        <taxon>Pentapetalae</taxon>
        <taxon>rosids</taxon>
        <taxon>fabids</taxon>
        <taxon>Malpighiales</taxon>
        <taxon>Euphorbiaceae</taxon>
        <taxon>Crotonoideae</taxon>
        <taxon>Manihoteae</taxon>
        <taxon>Manihot</taxon>
    </lineage>
</organism>
<evidence type="ECO:0000313" key="2">
    <source>
        <dbReference type="Proteomes" id="UP000091857"/>
    </source>
</evidence>
<evidence type="ECO:0000313" key="1">
    <source>
        <dbReference type="EMBL" id="KAG8637393.1"/>
    </source>
</evidence>
<sequence>MDALRKQASKFREQVAKQQQDFQKDIVKAAETFTAIGYKHIEAGTKLSEDCCRYGTENAKDNVLAKAAAIYGDACKHVEKEQEDLNGLLSSQVLDPLRAMITGAPLEDARHLAQRYSRMRQEAETQAAEVSRRQARVRETPIPENVAKLHAAEAKMQELKANMAVLGKEAAAALAAVESQQQRLTFQRIIAMVEGEKNYHLRIAAILSEVEAEMVSEKQQKESAPPVISSPIIPSENGSEKTIYFLAEARHPFIAETEKELSLAVGDYVVVRKVNPTGWSEGECKGKAGWFPSAYVEKRQRIPTSNGAAQVY</sequence>
<comment type="caution">
    <text evidence="1">The sequence shown here is derived from an EMBL/GenBank/DDBJ whole genome shotgun (WGS) entry which is preliminary data.</text>
</comment>
<dbReference type="EMBL" id="CM004401">
    <property type="protein sequence ID" value="KAG8637393.1"/>
    <property type="molecule type" value="Genomic_DNA"/>
</dbReference>
<dbReference type="Proteomes" id="UP000091857">
    <property type="component" value="Chromosome 15"/>
</dbReference>
<gene>
    <name evidence="1" type="ORF">MANES_15G116700v8</name>
</gene>
<protein>
    <submittedName>
        <fullName evidence="1">Uncharacterized protein</fullName>
    </submittedName>
</protein>
<proteinExistence type="predicted"/>
<keyword evidence="2" id="KW-1185">Reference proteome</keyword>
<accession>A0ACB7GAU3</accession>
<name>A0ACB7GAU3_MANES</name>